<proteinExistence type="inferred from homology"/>
<keyword evidence="2" id="KW-0805">Transcription regulation</keyword>
<dbReference type="Pfam" id="PF00126">
    <property type="entry name" value="HTH_1"/>
    <property type="match status" value="1"/>
</dbReference>
<evidence type="ECO:0000256" key="4">
    <source>
        <dbReference type="ARBA" id="ARBA00023163"/>
    </source>
</evidence>
<sequence>MQLQKMDTNLFVVLEAIYSTRNLTRAAEQLHITQPAVSNALARLRRSLDDPLFIRSPSGMTPTPLTESIMPRVQQALSLLANSLNEHRHFNPAQAHKTLRLSMNDMVETVLLPRLLETLEHQAPGVTVESFYVPRDQLAKELAANTLDFALDIPLATAGQLKQQRLMQNRYLCMLRNEHPLANEASLTLEQYLQLEHIHVSSRRTGPGLADIALNKLGRRRTIKLRVQHYRVAPLVVLRTDLALTVPASLASQYTARLFELPFQIPQMDWHLLWHKSLHDDPANRWFRQQLLEVLTE</sequence>
<dbReference type="PANTHER" id="PTHR30118">
    <property type="entry name" value="HTH-TYPE TRANSCRIPTIONAL REGULATOR LEUO-RELATED"/>
    <property type="match status" value="1"/>
</dbReference>
<evidence type="ECO:0000259" key="5">
    <source>
        <dbReference type="PROSITE" id="PS50931"/>
    </source>
</evidence>
<gene>
    <name evidence="6" type="ORF">M8T91_10845</name>
</gene>
<dbReference type="InterPro" id="IPR005119">
    <property type="entry name" value="LysR_subst-bd"/>
</dbReference>
<evidence type="ECO:0000313" key="6">
    <source>
        <dbReference type="EMBL" id="WKD48424.1"/>
    </source>
</evidence>
<reference evidence="6 7" key="1">
    <citation type="submission" date="2022-05" db="EMBL/GenBank/DDBJ databases">
        <title>Microbulbifer sp. nov., isolated from sponge.</title>
        <authorList>
            <person name="Gao L."/>
        </authorList>
    </citation>
    <scope>NUCLEOTIDE SEQUENCE [LARGE SCALE GENOMIC DNA]</scope>
    <source>
        <strain evidence="6 7">MI-G</strain>
    </source>
</reference>
<dbReference type="Gene3D" id="1.10.10.10">
    <property type="entry name" value="Winged helix-like DNA-binding domain superfamily/Winged helix DNA-binding domain"/>
    <property type="match status" value="1"/>
</dbReference>
<dbReference type="Gene3D" id="3.40.190.10">
    <property type="entry name" value="Periplasmic binding protein-like II"/>
    <property type="match status" value="2"/>
</dbReference>
<evidence type="ECO:0000256" key="1">
    <source>
        <dbReference type="ARBA" id="ARBA00009437"/>
    </source>
</evidence>
<name>A0ABY9EAG7_9GAMM</name>
<evidence type="ECO:0000256" key="3">
    <source>
        <dbReference type="ARBA" id="ARBA00023125"/>
    </source>
</evidence>
<dbReference type="SUPFAM" id="SSF46785">
    <property type="entry name" value="Winged helix' DNA-binding domain"/>
    <property type="match status" value="1"/>
</dbReference>
<dbReference type="InterPro" id="IPR050389">
    <property type="entry name" value="LysR-type_TF"/>
</dbReference>
<organism evidence="6 7">
    <name type="scientific">Microbulbifer spongiae</name>
    <dbReference type="NCBI Taxonomy" id="2944933"/>
    <lineage>
        <taxon>Bacteria</taxon>
        <taxon>Pseudomonadati</taxon>
        <taxon>Pseudomonadota</taxon>
        <taxon>Gammaproteobacteria</taxon>
        <taxon>Cellvibrionales</taxon>
        <taxon>Microbulbiferaceae</taxon>
        <taxon>Microbulbifer</taxon>
    </lineage>
</organism>
<keyword evidence="3" id="KW-0238">DNA-binding</keyword>
<keyword evidence="4" id="KW-0804">Transcription</keyword>
<evidence type="ECO:0000256" key="2">
    <source>
        <dbReference type="ARBA" id="ARBA00023015"/>
    </source>
</evidence>
<dbReference type="InterPro" id="IPR036388">
    <property type="entry name" value="WH-like_DNA-bd_sf"/>
</dbReference>
<dbReference type="PRINTS" id="PR00039">
    <property type="entry name" value="HTHLYSR"/>
</dbReference>
<dbReference type="Pfam" id="PF03466">
    <property type="entry name" value="LysR_substrate"/>
    <property type="match status" value="1"/>
</dbReference>
<keyword evidence="7" id="KW-1185">Reference proteome</keyword>
<dbReference type="CDD" id="cd08417">
    <property type="entry name" value="PBP2_Nitroaromatics_like"/>
    <property type="match status" value="1"/>
</dbReference>
<dbReference type="PANTHER" id="PTHR30118:SF15">
    <property type="entry name" value="TRANSCRIPTIONAL REGULATORY PROTEIN"/>
    <property type="match status" value="1"/>
</dbReference>
<dbReference type="SUPFAM" id="SSF53850">
    <property type="entry name" value="Periplasmic binding protein-like II"/>
    <property type="match status" value="1"/>
</dbReference>
<feature type="domain" description="HTH lysR-type" evidence="5">
    <location>
        <begin position="6"/>
        <end position="63"/>
    </location>
</feature>
<evidence type="ECO:0000313" key="7">
    <source>
        <dbReference type="Proteomes" id="UP001321520"/>
    </source>
</evidence>
<comment type="similarity">
    <text evidence="1">Belongs to the LysR transcriptional regulatory family.</text>
</comment>
<accession>A0ABY9EAG7</accession>
<dbReference type="EMBL" id="CP098023">
    <property type="protein sequence ID" value="WKD48424.1"/>
    <property type="molecule type" value="Genomic_DNA"/>
</dbReference>
<dbReference type="InterPro" id="IPR000847">
    <property type="entry name" value="LysR_HTH_N"/>
</dbReference>
<dbReference type="InterPro" id="IPR037402">
    <property type="entry name" value="YidZ_PBP2"/>
</dbReference>
<dbReference type="RefSeq" id="WP_301414177.1">
    <property type="nucleotide sequence ID" value="NZ_CP098023.1"/>
</dbReference>
<dbReference type="InterPro" id="IPR036390">
    <property type="entry name" value="WH_DNA-bd_sf"/>
</dbReference>
<dbReference type="PROSITE" id="PS50931">
    <property type="entry name" value="HTH_LYSR"/>
    <property type="match status" value="1"/>
</dbReference>
<dbReference type="Proteomes" id="UP001321520">
    <property type="component" value="Chromosome"/>
</dbReference>
<protein>
    <submittedName>
        <fullName evidence="6">LysR family transcriptional regulator</fullName>
    </submittedName>
</protein>